<reference evidence="2" key="1">
    <citation type="submission" date="2013-09" db="EMBL/GenBank/DDBJ databases">
        <title>Corchorus olitorius genome sequencing.</title>
        <authorList>
            <person name="Alam M."/>
            <person name="Haque M.S."/>
            <person name="Islam M.S."/>
            <person name="Emdad E.M."/>
            <person name="Islam M.M."/>
            <person name="Ahmed B."/>
            <person name="Halim A."/>
            <person name="Hossen Q.M.M."/>
            <person name="Hossain M.Z."/>
            <person name="Ahmed R."/>
            <person name="Khan M.M."/>
            <person name="Islam R."/>
            <person name="Rashid M.M."/>
            <person name="Khan S.A."/>
            <person name="Rahman M.S."/>
            <person name="Alam M."/>
            <person name="Yahiya A.S."/>
            <person name="Khan M.S."/>
            <person name="Azam M.S."/>
            <person name="Haque T."/>
            <person name="Lashkar M.Z.H."/>
            <person name="Akhand A.I."/>
            <person name="Morshed G."/>
            <person name="Roy S."/>
            <person name="Uddin K.S."/>
            <person name="Rabeya T."/>
            <person name="Hossain A.S."/>
            <person name="Chowdhury A."/>
            <person name="Snigdha A.R."/>
            <person name="Mortoza M.S."/>
            <person name="Matin S.A."/>
            <person name="Hoque S.M.E."/>
            <person name="Islam M.K."/>
            <person name="Roy D.K."/>
            <person name="Haider R."/>
            <person name="Moosa M.M."/>
            <person name="Elias S.M."/>
            <person name="Hasan A.M."/>
            <person name="Jahan S."/>
            <person name="Shafiuddin M."/>
            <person name="Mahmood N."/>
            <person name="Shommy N.S."/>
        </authorList>
    </citation>
    <scope>NUCLEOTIDE SEQUENCE [LARGE SCALE GENOMIC DNA]</scope>
    <source>
        <strain evidence="2">cv. O-4</strain>
    </source>
</reference>
<accession>A0A1R3KF85</accession>
<gene>
    <name evidence="1" type="ORF">COLO4_08638</name>
</gene>
<dbReference type="EMBL" id="AWUE01013899">
    <property type="protein sequence ID" value="OMP05694.1"/>
    <property type="molecule type" value="Genomic_DNA"/>
</dbReference>
<keyword evidence="2" id="KW-1185">Reference proteome</keyword>
<sequence length="33" mass="3806">MNMQKGSAKHSVSQRRGLLEDLIMLSYTLEGRR</sequence>
<name>A0A1R3KF85_9ROSI</name>
<protein>
    <submittedName>
        <fullName evidence="1">Uncharacterized protein</fullName>
    </submittedName>
</protein>
<evidence type="ECO:0000313" key="1">
    <source>
        <dbReference type="EMBL" id="OMP05694.1"/>
    </source>
</evidence>
<organism evidence="1 2">
    <name type="scientific">Corchorus olitorius</name>
    <dbReference type="NCBI Taxonomy" id="93759"/>
    <lineage>
        <taxon>Eukaryota</taxon>
        <taxon>Viridiplantae</taxon>
        <taxon>Streptophyta</taxon>
        <taxon>Embryophyta</taxon>
        <taxon>Tracheophyta</taxon>
        <taxon>Spermatophyta</taxon>
        <taxon>Magnoliopsida</taxon>
        <taxon>eudicotyledons</taxon>
        <taxon>Gunneridae</taxon>
        <taxon>Pentapetalae</taxon>
        <taxon>rosids</taxon>
        <taxon>malvids</taxon>
        <taxon>Malvales</taxon>
        <taxon>Malvaceae</taxon>
        <taxon>Grewioideae</taxon>
        <taxon>Apeibeae</taxon>
        <taxon>Corchorus</taxon>
    </lineage>
</organism>
<comment type="caution">
    <text evidence="1">The sequence shown here is derived from an EMBL/GenBank/DDBJ whole genome shotgun (WGS) entry which is preliminary data.</text>
</comment>
<dbReference type="Proteomes" id="UP000187203">
    <property type="component" value="Unassembled WGS sequence"/>
</dbReference>
<dbReference type="AlphaFoldDB" id="A0A1R3KF85"/>
<proteinExistence type="predicted"/>
<evidence type="ECO:0000313" key="2">
    <source>
        <dbReference type="Proteomes" id="UP000187203"/>
    </source>
</evidence>